<dbReference type="GeneTree" id="ENSGT00390000015224"/>
<evidence type="ECO:0000256" key="3">
    <source>
        <dbReference type="ARBA" id="ARBA00023274"/>
    </source>
</evidence>
<dbReference type="PANTHER" id="PTHR11655">
    <property type="entry name" value="60S/50S RIBOSOMAL PROTEIN L6/L9"/>
    <property type="match status" value="1"/>
</dbReference>
<evidence type="ECO:0000256" key="1">
    <source>
        <dbReference type="ARBA" id="ARBA00009356"/>
    </source>
</evidence>
<dbReference type="AlphaFoldDB" id="A0A803T272"/>
<accession>A0A803T272</accession>
<keyword evidence="3" id="KW-0687">Ribonucleoprotein</keyword>
<proteinExistence type="inferred from homology"/>
<dbReference type="InterPro" id="IPR000702">
    <property type="entry name" value="Ribosomal_uL6-like"/>
</dbReference>
<dbReference type="GO" id="GO:0005840">
    <property type="term" value="C:ribosome"/>
    <property type="evidence" value="ECO:0007669"/>
    <property type="project" value="UniProtKB-KW"/>
</dbReference>
<organism evidence="4 5">
    <name type="scientific">Anolis carolinensis</name>
    <name type="common">Green anole</name>
    <name type="synonym">American chameleon</name>
    <dbReference type="NCBI Taxonomy" id="28377"/>
    <lineage>
        <taxon>Eukaryota</taxon>
        <taxon>Metazoa</taxon>
        <taxon>Chordata</taxon>
        <taxon>Craniata</taxon>
        <taxon>Vertebrata</taxon>
        <taxon>Euteleostomi</taxon>
        <taxon>Lepidosauria</taxon>
        <taxon>Squamata</taxon>
        <taxon>Bifurcata</taxon>
        <taxon>Unidentata</taxon>
        <taxon>Episquamata</taxon>
        <taxon>Toxicofera</taxon>
        <taxon>Iguania</taxon>
        <taxon>Dactyloidae</taxon>
        <taxon>Anolis</taxon>
    </lineage>
</organism>
<dbReference type="GO" id="GO:0019843">
    <property type="term" value="F:rRNA binding"/>
    <property type="evidence" value="ECO:0007669"/>
    <property type="project" value="InterPro"/>
</dbReference>
<dbReference type="Gene3D" id="3.90.930.12">
    <property type="entry name" value="Ribosomal protein L6, alpha-beta domain"/>
    <property type="match status" value="1"/>
</dbReference>
<dbReference type="PANTHER" id="PTHR11655:SF16">
    <property type="entry name" value="60S RIBOSOMAL PROTEIN L9"/>
    <property type="match status" value="1"/>
</dbReference>
<reference evidence="4" key="2">
    <citation type="submission" date="2025-08" db="UniProtKB">
        <authorList>
            <consortium name="Ensembl"/>
        </authorList>
    </citation>
    <scope>IDENTIFICATION</scope>
</reference>
<dbReference type="Proteomes" id="UP000001646">
    <property type="component" value="Chromosome 4"/>
</dbReference>
<dbReference type="GO" id="GO:0003735">
    <property type="term" value="F:structural constituent of ribosome"/>
    <property type="evidence" value="ECO:0007669"/>
    <property type="project" value="InterPro"/>
</dbReference>
<dbReference type="InParanoid" id="A0A803T272"/>
<dbReference type="InterPro" id="IPR036789">
    <property type="entry name" value="Ribosomal_uL6-like_a/b-dom_sf"/>
</dbReference>
<dbReference type="GO" id="GO:0006412">
    <property type="term" value="P:translation"/>
    <property type="evidence" value="ECO:0007669"/>
    <property type="project" value="InterPro"/>
</dbReference>
<evidence type="ECO:0000256" key="2">
    <source>
        <dbReference type="ARBA" id="ARBA00022980"/>
    </source>
</evidence>
<keyword evidence="2" id="KW-0689">Ribosomal protein</keyword>
<reference evidence="4" key="3">
    <citation type="submission" date="2025-09" db="UniProtKB">
        <authorList>
            <consortium name="Ensembl"/>
        </authorList>
    </citation>
    <scope>IDENTIFICATION</scope>
</reference>
<evidence type="ECO:0000313" key="5">
    <source>
        <dbReference type="Proteomes" id="UP000001646"/>
    </source>
</evidence>
<name>A0A803T272_ANOCA</name>
<comment type="similarity">
    <text evidence="1">Belongs to the universal ribosomal protein uL6 family.</text>
</comment>
<dbReference type="SUPFAM" id="SSF56053">
    <property type="entry name" value="Ribosomal protein L6"/>
    <property type="match status" value="1"/>
</dbReference>
<protein>
    <submittedName>
        <fullName evidence="4">Uncharacterized protein</fullName>
    </submittedName>
</protein>
<evidence type="ECO:0000313" key="4">
    <source>
        <dbReference type="Ensembl" id="ENSACAP00000029312.1"/>
    </source>
</evidence>
<dbReference type="GO" id="GO:1990904">
    <property type="term" value="C:ribonucleoprotein complex"/>
    <property type="evidence" value="ECO:0007669"/>
    <property type="project" value="UniProtKB-KW"/>
</dbReference>
<sequence>VFFFHIFDFKYQMQLFHVFPINVVIQESGSLLEIHNFPGEKFIYRVHMRPGVNCIVSQAQKDELILKGNDIELVSNCAASIQEQRYQKILGRYLCL</sequence>
<keyword evidence="5" id="KW-1185">Reference proteome</keyword>
<dbReference type="Ensembl" id="ENSACAT00000037626.1">
    <property type="protein sequence ID" value="ENSACAP00000029312.1"/>
    <property type="gene ID" value="ENSACAG00000036976.1"/>
</dbReference>
<reference evidence="4 5" key="1">
    <citation type="submission" date="2009-12" db="EMBL/GenBank/DDBJ databases">
        <title>The Genome Sequence of Anolis carolinensis (Green Anole Lizard).</title>
        <authorList>
            <consortium name="The Genome Sequencing Platform"/>
            <person name="Di Palma F."/>
            <person name="Alfoldi J."/>
            <person name="Heiman D."/>
            <person name="Young S."/>
            <person name="Grabherr M."/>
            <person name="Johnson J."/>
            <person name="Lander E.S."/>
            <person name="Lindblad-Toh K."/>
        </authorList>
    </citation>
    <scope>NUCLEOTIDE SEQUENCE [LARGE SCALE GENOMIC DNA]</scope>
    <source>
        <strain evidence="4 5">JBL SC #1</strain>
    </source>
</reference>